<dbReference type="SUPFAM" id="SSF46626">
    <property type="entry name" value="Cytochrome c"/>
    <property type="match status" value="1"/>
</dbReference>
<keyword evidence="5" id="KW-0472">Membrane</keyword>
<gene>
    <name evidence="7" type="ORF">IPN91_10475</name>
</gene>
<name>A0A936F367_9BACT</name>
<evidence type="ECO:0000256" key="1">
    <source>
        <dbReference type="ARBA" id="ARBA00022617"/>
    </source>
</evidence>
<feature type="transmembrane region" description="Helical" evidence="5">
    <location>
        <begin position="178"/>
        <end position="204"/>
    </location>
</feature>
<dbReference type="GO" id="GO:0020037">
    <property type="term" value="F:heme binding"/>
    <property type="evidence" value="ECO:0007669"/>
    <property type="project" value="InterPro"/>
</dbReference>
<feature type="transmembrane region" description="Helical" evidence="5">
    <location>
        <begin position="262"/>
        <end position="282"/>
    </location>
</feature>
<evidence type="ECO:0000256" key="3">
    <source>
        <dbReference type="ARBA" id="ARBA00023004"/>
    </source>
</evidence>
<accession>A0A936F367</accession>
<dbReference type="InterPro" id="IPR036909">
    <property type="entry name" value="Cyt_c-like_dom_sf"/>
</dbReference>
<keyword evidence="1 4" id="KW-0349">Heme</keyword>
<protein>
    <submittedName>
        <fullName evidence="7">Cytochrome ubiquinol oxidase subunit I</fullName>
    </submittedName>
</protein>
<keyword evidence="5" id="KW-0812">Transmembrane</keyword>
<dbReference type="InterPro" id="IPR009056">
    <property type="entry name" value="Cyt_c-like_dom"/>
</dbReference>
<feature type="domain" description="Cytochrome c" evidence="6">
    <location>
        <begin position="358"/>
        <end position="439"/>
    </location>
</feature>
<keyword evidence="3 4" id="KW-0408">Iron</keyword>
<feature type="transmembrane region" description="Helical" evidence="5">
    <location>
        <begin position="103"/>
        <end position="123"/>
    </location>
</feature>
<evidence type="ECO:0000256" key="5">
    <source>
        <dbReference type="SAM" id="Phobius"/>
    </source>
</evidence>
<dbReference type="GO" id="GO:0046872">
    <property type="term" value="F:metal ion binding"/>
    <property type="evidence" value="ECO:0007669"/>
    <property type="project" value="UniProtKB-KW"/>
</dbReference>
<evidence type="ECO:0000256" key="2">
    <source>
        <dbReference type="ARBA" id="ARBA00022723"/>
    </source>
</evidence>
<feature type="transmembrane region" description="Helical" evidence="5">
    <location>
        <begin position="63"/>
        <end position="83"/>
    </location>
</feature>
<evidence type="ECO:0000256" key="4">
    <source>
        <dbReference type="PROSITE-ProRule" id="PRU00433"/>
    </source>
</evidence>
<feature type="transmembrane region" description="Helical" evidence="5">
    <location>
        <begin position="291"/>
        <end position="309"/>
    </location>
</feature>
<dbReference type="EMBL" id="JADKCH010000011">
    <property type="protein sequence ID" value="MBK8573053.1"/>
    <property type="molecule type" value="Genomic_DNA"/>
</dbReference>
<dbReference type="Gene3D" id="1.10.760.10">
    <property type="entry name" value="Cytochrome c-like domain"/>
    <property type="match status" value="1"/>
</dbReference>
<feature type="transmembrane region" description="Helical" evidence="5">
    <location>
        <begin position="216"/>
        <end position="235"/>
    </location>
</feature>
<reference evidence="7 8" key="1">
    <citation type="submission" date="2020-10" db="EMBL/GenBank/DDBJ databases">
        <title>Connecting structure to function with the recovery of over 1000 high-quality activated sludge metagenome-assembled genomes encoding full-length rRNA genes using long-read sequencing.</title>
        <authorList>
            <person name="Singleton C.M."/>
            <person name="Petriglieri F."/>
            <person name="Kristensen J.M."/>
            <person name="Kirkegaard R.H."/>
            <person name="Michaelsen T.Y."/>
            <person name="Andersen M.H."/>
            <person name="Karst S.M."/>
            <person name="Dueholm M.S."/>
            <person name="Nielsen P.H."/>
            <person name="Albertsen M."/>
        </authorList>
    </citation>
    <scope>NUCLEOTIDE SEQUENCE [LARGE SCALE GENOMIC DNA]</scope>
    <source>
        <strain evidence="7">OdNE_18-Q3-R46-58_MAXAC.008</strain>
    </source>
</reference>
<dbReference type="Proteomes" id="UP000709959">
    <property type="component" value="Unassembled WGS sequence"/>
</dbReference>
<organism evidence="7 8">
    <name type="scientific">Candidatus Geothrix odensensis</name>
    <dbReference type="NCBI Taxonomy" id="2954440"/>
    <lineage>
        <taxon>Bacteria</taxon>
        <taxon>Pseudomonadati</taxon>
        <taxon>Acidobacteriota</taxon>
        <taxon>Holophagae</taxon>
        <taxon>Holophagales</taxon>
        <taxon>Holophagaceae</taxon>
        <taxon>Geothrix</taxon>
    </lineage>
</organism>
<dbReference type="GO" id="GO:0009055">
    <property type="term" value="F:electron transfer activity"/>
    <property type="evidence" value="ECO:0007669"/>
    <property type="project" value="InterPro"/>
</dbReference>
<dbReference type="AlphaFoldDB" id="A0A936F367"/>
<comment type="caution">
    <text evidence="7">The sequence shown here is derived from an EMBL/GenBank/DDBJ whole genome shotgun (WGS) entry which is preliminary data.</text>
</comment>
<evidence type="ECO:0000259" key="6">
    <source>
        <dbReference type="PROSITE" id="PS51007"/>
    </source>
</evidence>
<feature type="transmembrane region" description="Helical" evidence="5">
    <location>
        <begin position="135"/>
        <end position="158"/>
    </location>
</feature>
<keyword evidence="5" id="KW-1133">Transmembrane helix</keyword>
<keyword evidence="2 4" id="KW-0479">Metal-binding</keyword>
<sequence length="439" mass="48012">MNHPVWDIPLLGSGWLIGLISIVHVSIAHLVVGAGIWLPIMEGRAQRAGDLELQAWLRGRAKALLWLSSIFGAVTGVGIWVAIGLVNPTATQHLIRAFVMGWAIEWLIFVGEMATLIVLVRAYDRLRPRQRLTVSWLYALCAWLSLVVINGIITFMLSPGKGWAASHAMWDGFFNATYLPSLLLRTCVALVLGGLWALAAGATAKPPLKPRILQPSALFTLAGVLLAVASGWYYFQSFPPAARELVLGNLKGATGLAQGFRWALWGLGAFLVPGLLVLWAFFASASFQRPLALLGLLLACWGFGGFEWIREVARKPFVIRDVMYSNGIRVEQVAEYQKDGFLAGNAWARTFAASRGDTDLARGEALLRSQCLACHTRDGYRGLRGLTASNSEGDNVAFIQAIRELDPALNPYLDRMPPFAGTEQEAELLGKYLESLKAK</sequence>
<evidence type="ECO:0000313" key="8">
    <source>
        <dbReference type="Proteomes" id="UP000709959"/>
    </source>
</evidence>
<feature type="transmembrane region" description="Helical" evidence="5">
    <location>
        <begin position="15"/>
        <end position="38"/>
    </location>
</feature>
<proteinExistence type="predicted"/>
<evidence type="ECO:0000313" key="7">
    <source>
        <dbReference type="EMBL" id="MBK8573053.1"/>
    </source>
</evidence>
<dbReference type="PROSITE" id="PS51007">
    <property type="entry name" value="CYTC"/>
    <property type="match status" value="1"/>
</dbReference>